<dbReference type="Gene3D" id="6.10.250.2430">
    <property type="match status" value="1"/>
</dbReference>
<dbReference type="AlphaFoldDB" id="A0A1U8NT46"/>
<keyword evidence="6 8" id="KW-0539">Nucleus</keyword>
<dbReference type="PROSITE" id="PS00686">
    <property type="entry name" value="NFYA_HAP2_1"/>
    <property type="match status" value="1"/>
</dbReference>
<organism evidence="10 11">
    <name type="scientific">Gossypium hirsutum</name>
    <name type="common">Upland cotton</name>
    <name type="synonym">Gossypium mexicanum</name>
    <dbReference type="NCBI Taxonomy" id="3635"/>
    <lineage>
        <taxon>Eukaryota</taxon>
        <taxon>Viridiplantae</taxon>
        <taxon>Streptophyta</taxon>
        <taxon>Embryophyta</taxon>
        <taxon>Tracheophyta</taxon>
        <taxon>Spermatophyta</taxon>
        <taxon>Magnoliopsida</taxon>
        <taxon>eudicotyledons</taxon>
        <taxon>Gunneridae</taxon>
        <taxon>Pentapetalae</taxon>
        <taxon>rosids</taxon>
        <taxon>malvids</taxon>
        <taxon>Malvales</taxon>
        <taxon>Malvaceae</taxon>
        <taxon>Malvoideae</taxon>
        <taxon>Gossypium</taxon>
    </lineage>
</organism>
<feature type="compositionally biased region" description="Polar residues" evidence="9">
    <location>
        <begin position="7"/>
        <end position="21"/>
    </location>
</feature>
<dbReference type="PRINTS" id="PR00616">
    <property type="entry name" value="CCAATSUBUNTB"/>
</dbReference>
<dbReference type="KEGG" id="ghi:107950792"/>
<evidence type="ECO:0000256" key="5">
    <source>
        <dbReference type="ARBA" id="ARBA00023163"/>
    </source>
</evidence>
<dbReference type="GeneID" id="107950792"/>
<comment type="subcellular location">
    <subcellularLocation>
        <location evidence="1 8">Nucleus</location>
    </subcellularLocation>
</comment>
<dbReference type="GO" id="GO:0016602">
    <property type="term" value="C:CCAAT-binding factor complex"/>
    <property type="evidence" value="ECO:0007669"/>
    <property type="project" value="InterPro"/>
</dbReference>
<evidence type="ECO:0000256" key="1">
    <source>
        <dbReference type="ARBA" id="ARBA00004123"/>
    </source>
</evidence>
<dbReference type="GO" id="GO:0003677">
    <property type="term" value="F:DNA binding"/>
    <property type="evidence" value="ECO:0007669"/>
    <property type="project" value="UniProtKB-KW"/>
</dbReference>
<evidence type="ECO:0000256" key="2">
    <source>
        <dbReference type="ARBA" id="ARBA00023015"/>
    </source>
</evidence>
<feature type="compositionally biased region" description="Polar residues" evidence="9">
    <location>
        <begin position="241"/>
        <end position="256"/>
    </location>
</feature>
<sequence length="305" mass="33813">MQLKPYVTNQPEPNANNNKPYTIGSQPWWSNTRQDSMVTDVLGRNITSLSLVEHPSECLGAKISESLSDGTHKICSTKELPFTILSHPDGKCIVEQPQLQHAIPIIPPSMGEYVAAPTQMELVGHSIVHSHCLGVNSARMALPLEMAEEPVYVNAKQYHGILRRRQSRAKAELEKKLIKVRKPYLHESRHLHAMRRARGCGGRFLNTKKLGTDASNAVPNRGSDSASSNLSSVGHGESKESQLQGTNNQQQALSNANGCYPHHERFLFSTSGSLSDKMMEGDCPRQQQRERIMANQVPHMAPTIK</sequence>
<comment type="similarity">
    <text evidence="8">Belongs to the NFYA/HAP2 subunit family.</text>
</comment>
<evidence type="ECO:0000256" key="8">
    <source>
        <dbReference type="RuleBase" id="RU367155"/>
    </source>
</evidence>
<accession>A0A1U8NT46</accession>
<dbReference type="Pfam" id="PF02045">
    <property type="entry name" value="CBFB_NFYA"/>
    <property type="match status" value="1"/>
</dbReference>
<dbReference type="Proteomes" id="UP000818029">
    <property type="component" value="Chromosome D03"/>
</dbReference>
<evidence type="ECO:0000256" key="9">
    <source>
        <dbReference type="SAM" id="MobiDB-lite"/>
    </source>
</evidence>
<feature type="region of interest" description="Disordered" evidence="9">
    <location>
        <begin position="210"/>
        <end position="256"/>
    </location>
</feature>
<evidence type="ECO:0000256" key="6">
    <source>
        <dbReference type="ARBA" id="ARBA00023242"/>
    </source>
</evidence>
<proteinExistence type="inferred from homology"/>
<gene>
    <name evidence="11" type="primary">LOC107950792</name>
</gene>
<name>A0A1U8NT46_GOSHI</name>
<evidence type="ECO:0000256" key="7">
    <source>
        <dbReference type="ARBA" id="ARBA00025911"/>
    </source>
</evidence>
<comment type="function">
    <text evidence="8">Component of the sequence-specific heterotrimeric transcription factor (NF-Y) which specifically recognizes a 5'-CCAAT-3' box motif found in the promoters of its target genes.</text>
</comment>
<keyword evidence="10" id="KW-1185">Reference proteome</keyword>
<evidence type="ECO:0000256" key="3">
    <source>
        <dbReference type="ARBA" id="ARBA00023125"/>
    </source>
</evidence>
<feature type="region of interest" description="Disordered" evidence="9">
    <location>
        <begin position="1"/>
        <end position="21"/>
    </location>
</feature>
<keyword evidence="3 8" id="KW-0238">DNA-binding</keyword>
<reference evidence="10" key="1">
    <citation type="journal article" date="2020" name="Nat. Genet.">
        <title>Genomic diversifications of five Gossypium allopolyploid species and their impact on cotton improvement.</title>
        <authorList>
            <person name="Chen Z.J."/>
            <person name="Sreedasyam A."/>
            <person name="Ando A."/>
            <person name="Song Q."/>
            <person name="De Santiago L.M."/>
            <person name="Hulse-Kemp A.M."/>
            <person name="Ding M."/>
            <person name="Ye W."/>
            <person name="Kirkbride R.C."/>
            <person name="Jenkins J."/>
            <person name="Plott C."/>
            <person name="Lovell J."/>
            <person name="Lin Y.M."/>
            <person name="Vaughn R."/>
            <person name="Liu B."/>
            <person name="Simpson S."/>
            <person name="Scheffler B.E."/>
            <person name="Wen L."/>
            <person name="Saski C.A."/>
            <person name="Grover C.E."/>
            <person name="Hu G."/>
            <person name="Conover J.L."/>
            <person name="Carlson J.W."/>
            <person name="Shu S."/>
            <person name="Boston L.B."/>
            <person name="Williams M."/>
            <person name="Peterson D.G."/>
            <person name="McGee K."/>
            <person name="Jones D.C."/>
            <person name="Wendel J.F."/>
            <person name="Stelly D.M."/>
            <person name="Grimwood J."/>
            <person name="Schmutz J."/>
        </authorList>
    </citation>
    <scope>NUCLEOTIDE SEQUENCE [LARGE SCALE GENOMIC DNA]</scope>
    <source>
        <strain evidence="10">cv. TM-1</strain>
    </source>
</reference>
<evidence type="ECO:0000313" key="11">
    <source>
        <dbReference type="RefSeq" id="XP_016741238.2"/>
    </source>
</evidence>
<feature type="compositionally biased region" description="Polar residues" evidence="9">
    <location>
        <begin position="213"/>
        <end position="232"/>
    </location>
</feature>
<protein>
    <recommendedName>
        <fullName evidence="8">Nuclear transcription factor Y subunit</fullName>
    </recommendedName>
</protein>
<keyword evidence="5 8" id="KW-0804">Transcription</keyword>
<dbReference type="SMART" id="SM00521">
    <property type="entry name" value="CBF"/>
    <property type="match status" value="1"/>
</dbReference>
<dbReference type="PROSITE" id="PS51152">
    <property type="entry name" value="NFYA_HAP2_2"/>
    <property type="match status" value="1"/>
</dbReference>
<dbReference type="RefSeq" id="XP_016741238.2">
    <property type="nucleotide sequence ID" value="XM_016885749.2"/>
</dbReference>
<dbReference type="GO" id="GO:0003700">
    <property type="term" value="F:DNA-binding transcription factor activity"/>
    <property type="evidence" value="ECO:0007669"/>
    <property type="project" value="UniProtKB-UniRule"/>
</dbReference>
<comment type="subunit">
    <text evidence="7">Heterotrimeric transcription factor composed of three components, NF-YA, NF-YB and NF-YC. NF-YB and NF-YC must interact and dimerize for NF-YA association and DNA binding.</text>
</comment>
<dbReference type="InterPro" id="IPR001289">
    <property type="entry name" value="NFYA"/>
</dbReference>
<reference evidence="11" key="2">
    <citation type="submission" date="2025-08" db="UniProtKB">
        <authorList>
            <consortium name="RefSeq"/>
        </authorList>
    </citation>
    <scope>IDENTIFICATION</scope>
</reference>
<keyword evidence="4" id="KW-0010">Activator</keyword>
<evidence type="ECO:0000256" key="4">
    <source>
        <dbReference type="ARBA" id="ARBA00023159"/>
    </source>
</evidence>
<dbReference type="PANTHER" id="PTHR12632">
    <property type="entry name" value="TRANSCRIPTION FACTOR NF-Y ALPHA-RELATED"/>
    <property type="match status" value="1"/>
</dbReference>
<evidence type="ECO:0000313" key="10">
    <source>
        <dbReference type="Proteomes" id="UP000818029"/>
    </source>
</evidence>
<keyword evidence="2 8" id="KW-0805">Transcription regulation</keyword>
<dbReference type="InterPro" id="IPR018362">
    <property type="entry name" value="CCAAT-binding_factor_CS"/>
</dbReference>